<evidence type="ECO:0000313" key="2">
    <source>
        <dbReference type="Proteomes" id="UP000000577"/>
    </source>
</evidence>
<gene>
    <name evidence="1" type="ordered locus">GSU1571</name>
</gene>
<keyword evidence="2" id="KW-1185">Reference proteome</keyword>
<dbReference type="HOGENOM" id="CLU_758121_0_0_7"/>
<dbReference type="EMBL" id="AE017180">
    <property type="protein sequence ID" value="AAR34945.1"/>
    <property type="molecule type" value="Genomic_DNA"/>
</dbReference>
<dbReference type="InterPro" id="IPR007344">
    <property type="entry name" value="GrpB/CoaE"/>
</dbReference>
<dbReference type="eggNOG" id="COG2320">
    <property type="taxonomic scope" value="Bacteria"/>
</dbReference>
<accession>Q74CV0</accession>
<evidence type="ECO:0000313" key="1">
    <source>
        <dbReference type="EMBL" id="AAR34945.1"/>
    </source>
</evidence>
<dbReference type="AlphaFoldDB" id="Q74CV0"/>
<dbReference type="SUPFAM" id="SSF81301">
    <property type="entry name" value="Nucleotidyltransferase"/>
    <property type="match status" value="1"/>
</dbReference>
<dbReference type="Gene3D" id="3.30.460.10">
    <property type="entry name" value="Beta Polymerase, domain 2"/>
    <property type="match status" value="1"/>
</dbReference>
<dbReference type="RefSeq" id="WP_010942216.1">
    <property type="nucleotide sequence ID" value="NC_002939.5"/>
</dbReference>
<dbReference type="Pfam" id="PF04229">
    <property type="entry name" value="GrpB"/>
    <property type="match status" value="1"/>
</dbReference>
<dbReference type="Proteomes" id="UP000000577">
    <property type="component" value="Chromosome"/>
</dbReference>
<dbReference type="InParanoid" id="Q74CV0"/>
<dbReference type="PANTHER" id="PTHR34822">
    <property type="entry name" value="GRPB DOMAIN PROTEIN (AFU_ORTHOLOGUE AFUA_1G01530)"/>
    <property type="match status" value="1"/>
</dbReference>
<dbReference type="EnsemblBacteria" id="AAR34945">
    <property type="protein sequence ID" value="AAR34945"/>
    <property type="gene ID" value="GSU1571"/>
</dbReference>
<dbReference type="InterPro" id="IPR043519">
    <property type="entry name" value="NT_sf"/>
</dbReference>
<dbReference type="SMR" id="Q74CV0"/>
<dbReference type="STRING" id="243231.GSU1571"/>
<dbReference type="PANTHER" id="PTHR34822:SF1">
    <property type="entry name" value="GRPB FAMILY PROTEIN"/>
    <property type="match status" value="1"/>
</dbReference>
<organism evidence="1 2">
    <name type="scientific">Geobacter sulfurreducens (strain ATCC 51573 / DSM 12127 / PCA)</name>
    <dbReference type="NCBI Taxonomy" id="243231"/>
    <lineage>
        <taxon>Bacteria</taxon>
        <taxon>Pseudomonadati</taxon>
        <taxon>Thermodesulfobacteriota</taxon>
        <taxon>Desulfuromonadia</taxon>
        <taxon>Geobacterales</taxon>
        <taxon>Geobacteraceae</taxon>
        <taxon>Geobacter</taxon>
    </lineage>
</organism>
<dbReference type="PATRIC" id="fig|243231.5.peg.1613"/>
<proteinExistence type="predicted"/>
<reference evidence="1 2" key="1">
    <citation type="journal article" date="2003" name="Science">
        <title>Genome of Geobacter sulfurreducens: metal reduction in subsurface environments.</title>
        <authorList>
            <person name="Methe B.A."/>
            <person name="Nelson K.E."/>
            <person name="Eisen J.A."/>
            <person name="Paulsen I.T."/>
            <person name="Nelson W."/>
            <person name="Heidelberg J.F."/>
            <person name="Wu D."/>
            <person name="Wu M."/>
            <person name="Ward N."/>
            <person name="Beanan M.J."/>
            <person name="Dodson R.J."/>
            <person name="Madupu R."/>
            <person name="Brinkac L.M."/>
            <person name="Daugherty S.C."/>
            <person name="DeBoy R.T."/>
            <person name="Durkin A.S."/>
            <person name="Gwinn M."/>
            <person name="Kolonay J.F."/>
            <person name="Sullivan S.A."/>
            <person name="Haft D.H."/>
            <person name="Selengut J."/>
            <person name="Davidsen T.M."/>
            <person name="Zafar N."/>
            <person name="White O."/>
            <person name="Tran B."/>
            <person name="Romero C."/>
            <person name="Forberger H.A."/>
            <person name="Weidman J."/>
            <person name="Khouri H."/>
            <person name="Feldblyum T.V."/>
            <person name="Utterback T.R."/>
            <person name="Van Aken S.E."/>
            <person name="Lovley D.R."/>
            <person name="Fraser C.M."/>
        </authorList>
    </citation>
    <scope>NUCLEOTIDE SEQUENCE [LARGE SCALE GENOMIC DNA]</scope>
    <source>
        <strain evidence="2">ATCC 51573 / DSM 12127 / PCA</strain>
    </source>
</reference>
<dbReference type="KEGG" id="gsu:GSU1571"/>
<reference evidence="1 2" key="2">
    <citation type="journal article" date="2012" name="BMC Genomics">
        <title>Comparative genomic analysis of Geobacter sulfurreducens KN400, a strain with enhanced capacity for extracellular electron transfer and electricity production.</title>
        <authorList>
            <person name="Butler J.E."/>
            <person name="Young N.D."/>
            <person name="Aklujkar M."/>
            <person name="Lovley D.R."/>
        </authorList>
    </citation>
    <scope>NUCLEOTIDE SEQUENCE [LARGE SCALE GENOMIC DNA]</scope>
    <source>
        <strain evidence="2">ATCC 51573 / DSM 12127 / PCA</strain>
    </source>
</reference>
<name>Q74CV0_GEOSL</name>
<dbReference type="SUPFAM" id="SSF56399">
    <property type="entry name" value="ADP-ribosylation"/>
    <property type="match status" value="1"/>
</dbReference>
<dbReference type="OrthoDB" id="9799092at2"/>
<protein>
    <submittedName>
        <fullName evidence="1">UPF0157 domain protein</fullName>
    </submittedName>
</protein>
<sequence length="365" mass="40923">MRIAIEEYSSAWERAFLAERKRLLGTALPVDAHVEHIGSTAVTGLAAKPVIDIMIGLLREKELDVLVGPVRSLGYEYLPEYETVMPFRRFFRRIGDAGVSFHLHAVVKETAFWQDHLLFRDLLRGDDALRTAYEALKKQLSEQEWPSGDQYAAAKFGFIKEALSRGRIAGAGATGRVVYQVSSVPLAPGAWLRPYYLQRYGAMINAAIAALSTGEKALLAYCQKEAWLLLEMPQEIPSLKPEQLKMMIVLEALFEQVRHEEAPTLPSRLASIFTWPVPGVAQRFRDAYFPGGVIHRCVIRSGSALEFDGALLPPGINLDQAGPLAMAEEVRRVRQRAERYWRRAHEPEFPELLVQGTVEVVGREG</sequence>